<proteinExistence type="predicted"/>
<sequence>MSIIEIESQFYILATSSFADDRTVVLKQGDTFAILDRFGDVHPIGTGTQGIFHEDTRYISRMELSINGQRPMLLSSSPREDNQMFIVDLTNPDFQTTTGRLIQRGTLHIMRSKFLWQGACHEKIKIVNYGLEAVDFTLEMKFNADFTDIFEVRGIHRTKKGKQRTPKQDEGMLKFVYEGLDNTNRITTIQFAQPPESFSTKSASYKFHLLPRQETDIEVNVGFGKEKNVTELLGFDVARNNMNAYMEKTRQYCADVFTSNAQFNDWINRSKSDLITMATPTPHGLYPYAGVPWFSTPFGRDGIITALECLWVEPELAKGVLQYLAFTQAKSFNDFQDAEPGKIFHETRGGEMSALGEVPFEMYYGTIDATPLFVILAGAYLERTGDFALVRNIWPNIERALAWIDQYGDIDGDGFVEYKTKSEKGLTNQGWKDSQDSVFYEAGELASDPIALCEVQAYVYDAKAKAAWIAELLGLEDVAAKLKKEAEAFKEKFNQVFWSETKQTYVLALDGKKNPCNVLSSNAGHCLFSGIATPERARLVAWNLLSESMFSGWGVRTIATTEARYNPMSYHNGSIWPHDNAMIAYGFSRYNLQREVKRLLTGMFDTAVAMDDQRLPELFCGFERRKAQAPTAYPVACSPQAWSVGAVFLMLQASLGMKINALTNTITFCHPVLPDFLQEVTITNIRINDRQIILQVRKGKEGIEVNLLTPGTDVTIDLQTETMLEPV</sequence>
<dbReference type="InterPro" id="IPR032856">
    <property type="entry name" value="GDE_N_bis"/>
</dbReference>
<gene>
    <name evidence="3" type="ORF">DQQ10_22260</name>
</gene>
<dbReference type="InterPro" id="IPR012341">
    <property type="entry name" value="6hp_glycosidase-like_sf"/>
</dbReference>
<reference evidence="3 4" key="1">
    <citation type="submission" date="2018-06" db="EMBL/GenBank/DDBJ databases">
        <title>Chryseolinea flavus sp. nov., a member of the phylum Bacteroidetes isolated from soil.</title>
        <authorList>
            <person name="Li Y."/>
            <person name="Wang J."/>
        </authorList>
    </citation>
    <scope>NUCLEOTIDE SEQUENCE [LARGE SCALE GENOMIC DNA]</scope>
    <source>
        <strain evidence="3 4">SDU1-6</strain>
    </source>
</reference>
<accession>A0A364XX18</accession>
<feature type="domain" description="Putative glycogen debranching enzyme N-terminal" evidence="1">
    <location>
        <begin position="26"/>
        <end position="219"/>
    </location>
</feature>
<dbReference type="GO" id="GO:0005975">
    <property type="term" value="P:carbohydrate metabolic process"/>
    <property type="evidence" value="ECO:0007669"/>
    <property type="project" value="InterPro"/>
</dbReference>
<dbReference type="Pfam" id="PF14742">
    <property type="entry name" value="GDE_N_bis"/>
    <property type="match status" value="1"/>
</dbReference>
<protein>
    <submittedName>
        <fullName evidence="3">Amylo-alpha-1,6-glucosidase</fullName>
    </submittedName>
</protein>
<keyword evidence="4" id="KW-1185">Reference proteome</keyword>
<comment type="caution">
    <text evidence="3">The sequence shown here is derived from an EMBL/GenBank/DDBJ whole genome shotgun (WGS) entry which is preliminary data.</text>
</comment>
<dbReference type="Gene3D" id="1.50.10.10">
    <property type="match status" value="1"/>
</dbReference>
<evidence type="ECO:0000259" key="2">
    <source>
        <dbReference type="Pfam" id="PF22422"/>
    </source>
</evidence>
<evidence type="ECO:0000313" key="4">
    <source>
        <dbReference type="Proteomes" id="UP000251889"/>
    </source>
</evidence>
<feature type="domain" description="Mannosylglycerate hydrolase MGH1-like glycoside hydrolase" evidence="2">
    <location>
        <begin position="304"/>
        <end position="607"/>
    </location>
</feature>
<evidence type="ECO:0000259" key="1">
    <source>
        <dbReference type="Pfam" id="PF14742"/>
    </source>
</evidence>
<dbReference type="Proteomes" id="UP000251889">
    <property type="component" value="Unassembled WGS sequence"/>
</dbReference>
<dbReference type="Pfam" id="PF22422">
    <property type="entry name" value="MGH1-like_GH"/>
    <property type="match status" value="1"/>
</dbReference>
<dbReference type="AlphaFoldDB" id="A0A364XX18"/>
<evidence type="ECO:0000313" key="3">
    <source>
        <dbReference type="EMBL" id="RAV98743.1"/>
    </source>
</evidence>
<dbReference type="InterPro" id="IPR054491">
    <property type="entry name" value="MGH1-like_GH"/>
</dbReference>
<dbReference type="EMBL" id="QMFY01000015">
    <property type="protein sequence ID" value="RAV98743.1"/>
    <property type="molecule type" value="Genomic_DNA"/>
</dbReference>
<dbReference type="InterPro" id="IPR008928">
    <property type="entry name" value="6-hairpin_glycosidase_sf"/>
</dbReference>
<dbReference type="PANTHER" id="PTHR34987">
    <property type="entry name" value="C, PUTATIVE (AFU_ORTHOLOGUE AFUA_3G02880)-RELATED"/>
    <property type="match status" value="1"/>
</dbReference>
<dbReference type="SUPFAM" id="SSF48208">
    <property type="entry name" value="Six-hairpin glycosidases"/>
    <property type="match status" value="1"/>
</dbReference>
<dbReference type="PANTHER" id="PTHR34987:SF4">
    <property type="entry name" value="ALPHA-L-RHAMNOSIDASE C-TERMINAL DOMAIN-CONTAINING PROTEIN"/>
    <property type="match status" value="1"/>
</dbReference>
<organism evidence="3 4">
    <name type="scientific">Pseudochryseolinea flava</name>
    <dbReference type="NCBI Taxonomy" id="2059302"/>
    <lineage>
        <taxon>Bacteria</taxon>
        <taxon>Pseudomonadati</taxon>
        <taxon>Bacteroidota</taxon>
        <taxon>Cytophagia</taxon>
        <taxon>Cytophagales</taxon>
        <taxon>Fulvivirgaceae</taxon>
        <taxon>Pseudochryseolinea</taxon>
    </lineage>
</organism>
<dbReference type="OrthoDB" id="49490at2"/>
<name>A0A364XX18_9BACT</name>
<dbReference type="RefSeq" id="WP_112749140.1">
    <property type="nucleotide sequence ID" value="NZ_QMFY01000015.1"/>
</dbReference>